<accession>A0ABD1PAU2</accession>
<dbReference type="PANTHER" id="PTHR31642">
    <property type="entry name" value="TRICHOTHECENE 3-O-ACETYLTRANSFERASE"/>
    <property type="match status" value="1"/>
</dbReference>
<comment type="similarity">
    <text evidence="1">Belongs to the plant acyltransferase family.</text>
</comment>
<name>A0ABD1PAU2_9LAMI</name>
<dbReference type="InterPro" id="IPR050317">
    <property type="entry name" value="Plant_Fungal_Acyltransferase"/>
</dbReference>
<dbReference type="PANTHER" id="PTHR31642:SF316">
    <property type="entry name" value="PROTEIN ECERIFERUM 26-LIKE"/>
    <property type="match status" value="1"/>
</dbReference>
<proteinExistence type="inferred from homology"/>
<dbReference type="Gene3D" id="3.30.559.10">
    <property type="entry name" value="Chloramphenicol acetyltransferase-like domain"/>
    <property type="match status" value="2"/>
</dbReference>
<evidence type="ECO:0000313" key="3">
    <source>
        <dbReference type="Proteomes" id="UP001604336"/>
    </source>
</evidence>
<evidence type="ECO:0000256" key="1">
    <source>
        <dbReference type="ARBA" id="ARBA00009861"/>
    </source>
</evidence>
<evidence type="ECO:0000313" key="2">
    <source>
        <dbReference type="EMBL" id="KAL2461016.1"/>
    </source>
</evidence>
<reference evidence="3" key="1">
    <citation type="submission" date="2024-07" db="EMBL/GenBank/DDBJ databases">
        <title>Two chromosome-level genome assemblies of Korean endemic species Abeliophyllum distichum and Forsythia ovata (Oleaceae).</title>
        <authorList>
            <person name="Jang H."/>
        </authorList>
    </citation>
    <scope>NUCLEOTIDE SEQUENCE [LARGE SCALE GENOMIC DNA]</scope>
</reference>
<organism evidence="2 3">
    <name type="scientific">Abeliophyllum distichum</name>
    <dbReference type="NCBI Taxonomy" id="126358"/>
    <lineage>
        <taxon>Eukaryota</taxon>
        <taxon>Viridiplantae</taxon>
        <taxon>Streptophyta</taxon>
        <taxon>Embryophyta</taxon>
        <taxon>Tracheophyta</taxon>
        <taxon>Spermatophyta</taxon>
        <taxon>Magnoliopsida</taxon>
        <taxon>eudicotyledons</taxon>
        <taxon>Gunneridae</taxon>
        <taxon>Pentapetalae</taxon>
        <taxon>asterids</taxon>
        <taxon>lamiids</taxon>
        <taxon>Lamiales</taxon>
        <taxon>Oleaceae</taxon>
        <taxon>Forsythieae</taxon>
        <taxon>Abeliophyllum</taxon>
    </lineage>
</organism>
<keyword evidence="3" id="KW-1185">Reference proteome</keyword>
<comment type="caution">
    <text evidence="2">The sequence shown here is derived from an EMBL/GenBank/DDBJ whole genome shotgun (WGS) entry which is preliminary data.</text>
</comment>
<dbReference type="InterPro" id="IPR023213">
    <property type="entry name" value="CAT-like_dom_sf"/>
</dbReference>
<dbReference type="Proteomes" id="UP001604336">
    <property type="component" value="Unassembled WGS sequence"/>
</dbReference>
<sequence>MEPAKSNLVKGHSLLSVVSSEPIEPGKGFKFSSLDHAMGLHTVHVVFYYESNPFHEGPHSLDMDNLRIALSDLLNEYPKATGRLTRGADGNWEVKCNDAGVRMVRADVSTTIDEWLRSADASEEQDLTLWEDMPADPSIWSPFRIQINNFQCGGLAIGLSCTHMHADLTSATQLFKSWTEFHRGQPLTHHPIFNFSATNGRSSRTDKTKTTEFYAAKSAVETNPVKMGTATLRFSDSAIKKCLSQVHSKCTSVTPFDLLVALFWSRIARLKKPTDGVKHSLSFCVDLRKHTNMPVPFGYFGNALSFSSLSLDAKELLESDGLGNVSEHVHRHMASHKNEFWSALDWFDMNKEEGAKLAPPFRMYGPELTCINMEHMIDPEGRSLMFDAMFKKGEKPVHVSYHLRNVEGEGLILVMPSPEEGFGRIVRVMLPEEQIGNLLEDEVILDLDPTVLLKSS</sequence>
<dbReference type="EMBL" id="JBFOLK010000014">
    <property type="protein sequence ID" value="KAL2461016.1"/>
    <property type="molecule type" value="Genomic_DNA"/>
</dbReference>
<gene>
    <name evidence="2" type="ORF">Adt_44436</name>
</gene>
<protein>
    <submittedName>
        <fullName evidence="2">HXXXD-type acyl-transferase family protein</fullName>
    </submittedName>
</protein>
<dbReference type="AlphaFoldDB" id="A0ABD1PAU2"/>
<dbReference type="Pfam" id="PF02458">
    <property type="entry name" value="Transferase"/>
    <property type="match status" value="1"/>
</dbReference>